<protein>
    <recommendedName>
        <fullName evidence="4">Secreted protein</fullName>
    </recommendedName>
</protein>
<dbReference type="Proteomes" id="UP001279734">
    <property type="component" value="Unassembled WGS sequence"/>
</dbReference>
<name>A0AAD3XEG3_NEPGR</name>
<keyword evidence="1" id="KW-0732">Signal</keyword>
<sequence length="93" mass="10337">MVAFSWFGILLLWLNSPSMAAIHSLPGPVLRPAWCHADVACFCLYASIWPWITLAAGEVWKACCVVPVNRMTRLEAAGEAWKVCFGFPVNRLT</sequence>
<evidence type="ECO:0008006" key="4">
    <source>
        <dbReference type="Google" id="ProtNLM"/>
    </source>
</evidence>
<feature type="chain" id="PRO_5042097811" description="Secreted protein" evidence="1">
    <location>
        <begin position="21"/>
        <end position="93"/>
    </location>
</feature>
<keyword evidence="3" id="KW-1185">Reference proteome</keyword>
<dbReference type="AlphaFoldDB" id="A0AAD3XEG3"/>
<reference evidence="2" key="1">
    <citation type="submission" date="2023-05" db="EMBL/GenBank/DDBJ databases">
        <title>Nepenthes gracilis genome sequencing.</title>
        <authorList>
            <person name="Fukushima K."/>
        </authorList>
    </citation>
    <scope>NUCLEOTIDE SEQUENCE</scope>
    <source>
        <strain evidence="2">SING2019-196</strain>
    </source>
</reference>
<evidence type="ECO:0000313" key="3">
    <source>
        <dbReference type="Proteomes" id="UP001279734"/>
    </source>
</evidence>
<dbReference type="EMBL" id="BSYO01000003">
    <property type="protein sequence ID" value="GMH02082.1"/>
    <property type="molecule type" value="Genomic_DNA"/>
</dbReference>
<evidence type="ECO:0000313" key="2">
    <source>
        <dbReference type="EMBL" id="GMH02082.1"/>
    </source>
</evidence>
<feature type="signal peptide" evidence="1">
    <location>
        <begin position="1"/>
        <end position="20"/>
    </location>
</feature>
<gene>
    <name evidence="2" type="ORF">Nepgr_003921</name>
</gene>
<evidence type="ECO:0000256" key="1">
    <source>
        <dbReference type="SAM" id="SignalP"/>
    </source>
</evidence>
<accession>A0AAD3XEG3</accession>
<proteinExistence type="predicted"/>
<organism evidence="2 3">
    <name type="scientific">Nepenthes gracilis</name>
    <name type="common">Slender pitcher plant</name>
    <dbReference type="NCBI Taxonomy" id="150966"/>
    <lineage>
        <taxon>Eukaryota</taxon>
        <taxon>Viridiplantae</taxon>
        <taxon>Streptophyta</taxon>
        <taxon>Embryophyta</taxon>
        <taxon>Tracheophyta</taxon>
        <taxon>Spermatophyta</taxon>
        <taxon>Magnoliopsida</taxon>
        <taxon>eudicotyledons</taxon>
        <taxon>Gunneridae</taxon>
        <taxon>Pentapetalae</taxon>
        <taxon>Caryophyllales</taxon>
        <taxon>Nepenthaceae</taxon>
        <taxon>Nepenthes</taxon>
    </lineage>
</organism>
<comment type="caution">
    <text evidence="2">The sequence shown here is derived from an EMBL/GenBank/DDBJ whole genome shotgun (WGS) entry which is preliminary data.</text>
</comment>